<dbReference type="InterPro" id="IPR001810">
    <property type="entry name" value="F-box_dom"/>
</dbReference>
<dbReference type="EMBL" id="JBEDUW010000006">
    <property type="protein sequence ID" value="KAK9924771.1"/>
    <property type="molecule type" value="Genomic_DNA"/>
</dbReference>
<protein>
    <recommendedName>
        <fullName evidence="2">F-box domain-containing protein</fullName>
    </recommendedName>
</protein>
<gene>
    <name evidence="3" type="ORF">M0R45_033122</name>
</gene>
<dbReference type="InterPro" id="IPR036047">
    <property type="entry name" value="F-box-like_dom_sf"/>
</dbReference>
<evidence type="ECO:0000313" key="3">
    <source>
        <dbReference type="EMBL" id="KAK9924771.1"/>
    </source>
</evidence>
<evidence type="ECO:0000256" key="1">
    <source>
        <dbReference type="SAM" id="MobiDB-lite"/>
    </source>
</evidence>
<feature type="domain" description="F-box" evidence="2">
    <location>
        <begin position="53"/>
        <end position="101"/>
    </location>
</feature>
<dbReference type="Proteomes" id="UP001457282">
    <property type="component" value="Unassembled WGS sequence"/>
</dbReference>
<evidence type="ECO:0000259" key="2">
    <source>
        <dbReference type="PROSITE" id="PS50181"/>
    </source>
</evidence>
<evidence type="ECO:0000313" key="4">
    <source>
        <dbReference type="Proteomes" id="UP001457282"/>
    </source>
</evidence>
<dbReference type="PANTHER" id="PTHR34223">
    <property type="entry name" value="OS11G0201299 PROTEIN"/>
    <property type="match status" value="1"/>
</dbReference>
<dbReference type="InterPro" id="IPR053781">
    <property type="entry name" value="F-box_AtFBL13-like"/>
</dbReference>
<dbReference type="Gene3D" id="3.80.10.10">
    <property type="entry name" value="Ribonuclease Inhibitor"/>
    <property type="match status" value="1"/>
</dbReference>
<accession>A0AAW1WLL5</accession>
<organism evidence="3 4">
    <name type="scientific">Rubus argutus</name>
    <name type="common">Southern blackberry</name>
    <dbReference type="NCBI Taxonomy" id="59490"/>
    <lineage>
        <taxon>Eukaryota</taxon>
        <taxon>Viridiplantae</taxon>
        <taxon>Streptophyta</taxon>
        <taxon>Embryophyta</taxon>
        <taxon>Tracheophyta</taxon>
        <taxon>Spermatophyta</taxon>
        <taxon>Magnoliopsida</taxon>
        <taxon>eudicotyledons</taxon>
        <taxon>Gunneridae</taxon>
        <taxon>Pentapetalae</taxon>
        <taxon>rosids</taxon>
        <taxon>fabids</taxon>
        <taxon>Rosales</taxon>
        <taxon>Rosaceae</taxon>
        <taxon>Rosoideae</taxon>
        <taxon>Rosoideae incertae sedis</taxon>
        <taxon>Rubus</taxon>
    </lineage>
</organism>
<dbReference type="SMART" id="SM00256">
    <property type="entry name" value="FBOX"/>
    <property type="match status" value="1"/>
</dbReference>
<dbReference type="SUPFAM" id="SSF52058">
    <property type="entry name" value="L domain-like"/>
    <property type="match status" value="1"/>
</dbReference>
<dbReference type="SUPFAM" id="SSF81383">
    <property type="entry name" value="F-box domain"/>
    <property type="match status" value="1"/>
</dbReference>
<dbReference type="CDD" id="cd22160">
    <property type="entry name" value="F-box_AtFBL13-like"/>
    <property type="match status" value="1"/>
</dbReference>
<dbReference type="PROSITE" id="PS50181">
    <property type="entry name" value="FBOX"/>
    <property type="match status" value="1"/>
</dbReference>
<name>A0AAW1WLL5_RUBAR</name>
<proteinExistence type="predicted"/>
<feature type="compositionally biased region" description="Basic and acidic residues" evidence="1">
    <location>
        <begin position="9"/>
        <end position="29"/>
    </location>
</feature>
<dbReference type="InterPro" id="IPR032675">
    <property type="entry name" value="LRR_dom_sf"/>
</dbReference>
<keyword evidence="4" id="KW-1185">Reference proteome</keyword>
<dbReference type="AlphaFoldDB" id="A0AAW1WLL5"/>
<dbReference type="InterPro" id="IPR053197">
    <property type="entry name" value="F-box_SCFL_complex_component"/>
</dbReference>
<dbReference type="Pfam" id="PF00646">
    <property type="entry name" value="F-box"/>
    <property type="match status" value="1"/>
</dbReference>
<reference evidence="3 4" key="1">
    <citation type="journal article" date="2023" name="G3 (Bethesda)">
        <title>A chromosome-length genome assembly and annotation of blackberry (Rubus argutus, cv. 'Hillquist').</title>
        <authorList>
            <person name="Bruna T."/>
            <person name="Aryal R."/>
            <person name="Dudchenko O."/>
            <person name="Sargent D.J."/>
            <person name="Mead D."/>
            <person name="Buti M."/>
            <person name="Cavallini A."/>
            <person name="Hytonen T."/>
            <person name="Andres J."/>
            <person name="Pham M."/>
            <person name="Weisz D."/>
            <person name="Mascagni F."/>
            <person name="Usai G."/>
            <person name="Natali L."/>
            <person name="Bassil N."/>
            <person name="Fernandez G.E."/>
            <person name="Lomsadze A."/>
            <person name="Armour M."/>
            <person name="Olukolu B."/>
            <person name="Poorten T."/>
            <person name="Britton C."/>
            <person name="Davik J."/>
            <person name="Ashrafi H."/>
            <person name="Aiden E.L."/>
            <person name="Borodovsky M."/>
            <person name="Worthington M."/>
        </authorList>
    </citation>
    <scope>NUCLEOTIDE SEQUENCE [LARGE SCALE GENOMIC DNA]</scope>
    <source>
        <strain evidence="3">PI 553951</strain>
    </source>
</reference>
<comment type="caution">
    <text evidence="3">The sequence shown here is derived from an EMBL/GenBank/DDBJ whole genome shotgun (WGS) entry which is preliminary data.</text>
</comment>
<dbReference type="Gene3D" id="1.20.1280.50">
    <property type="match status" value="1"/>
</dbReference>
<sequence length="531" mass="60677">MGNIFYLFHPEKKDSDRQREEEENKHYELTESSDTCWKEEETNHHHERNNASADRISDLPDDILHLILSLLPFKSVGKTSVLSRRWSHLWSSYPIIDFHEIFTGNEAVHHQTKARIINTVLARRNENYNIKVSRVGKDRNDSCLPRVEEIVLNISSLSENRSYLPQCQLKCLSLRSIESEISTCRNSKAWLEFPSSYVVGSYLRSLHNLSLNHVDFLDSDLVVDFFSSSSFPSLEKLNIERCGGMSDLKISCPNLKVLYVSIMDLNSLDISGMRLEKLKVVDPFKTCIYGSGVNIFAPNLQSFGWVSSAYTGKCSIQSFPTLKRSDISYYWDAGRHHITTRKMHNNGIALLFASSQVEELEISYNSLQILSEIYFKLGGLPFSFMKLKKLKIGTVKGKRIPGVACLLKSSPVVDRLKISFRSIEGNDKWKNTLFDDANCTEEQYWEAQAQDLSLFLSHLQVADIDVGEVIPKNAFNFAKFLLKYARGLQKMILHFPWSENCLPLDPLNDTIALLEGFPRASAEVKFSTFCH</sequence>
<dbReference type="PANTHER" id="PTHR34223:SF93">
    <property type="entry name" value="F-BOX DOMAIN-CONTAINING PROTEIN"/>
    <property type="match status" value="1"/>
</dbReference>
<feature type="region of interest" description="Disordered" evidence="1">
    <location>
        <begin position="9"/>
        <end position="53"/>
    </location>
</feature>